<name>L1J0D8_GUITC</name>
<reference evidence="3" key="3">
    <citation type="submission" date="2016-03" db="UniProtKB">
        <authorList>
            <consortium name="EnsemblProtists"/>
        </authorList>
    </citation>
    <scope>IDENTIFICATION</scope>
</reference>
<reference evidence="4" key="2">
    <citation type="submission" date="2012-11" db="EMBL/GenBank/DDBJ databases">
        <authorList>
            <person name="Kuo A."/>
            <person name="Curtis B.A."/>
            <person name="Tanifuji G."/>
            <person name="Burki F."/>
            <person name="Gruber A."/>
            <person name="Irimia M."/>
            <person name="Maruyama S."/>
            <person name="Arias M.C."/>
            <person name="Ball S.G."/>
            <person name="Gile G.H."/>
            <person name="Hirakawa Y."/>
            <person name="Hopkins J.F."/>
            <person name="Rensing S.A."/>
            <person name="Schmutz J."/>
            <person name="Symeonidi A."/>
            <person name="Elias M."/>
            <person name="Eveleigh R.J."/>
            <person name="Herman E.K."/>
            <person name="Klute M.J."/>
            <person name="Nakayama T."/>
            <person name="Obornik M."/>
            <person name="Reyes-Prieto A."/>
            <person name="Armbrust E.V."/>
            <person name="Aves S.J."/>
            <person name="Beiko R.G."/>
            <person name="Coutinho P."/>
            <person name="Dacks J.B."/>
            <person name="Durnford D.G."/>
            <person name="Fast N.M."/>
            <person name="Green B.R."/>
            <person name="Grisdale C."/>
            <person name="Hempe F."/>
            <person name="Henrissat B."/>
            <person name="Hoppner M.P."/>
            <person name="Ishida K.-I."/>
            <person name="Kim E."/>
            <person name="Koreny L."/>
            <person name="Kroth P.G."/>
            <person name="Liu Y."/>
            <person name="Malik S.-B."/>
            <person name="Maier U.G."/>
            <person name="McRose D."/>
            <person name="Mock T."/>
            <person name="Neilson J.A."/>
            <person name="Onodera N.T."/>
            <person name="Poole A.M."/>
            <person name="Pritham E.J."/>
            <person name="Richards T.A."/>
            <person name="Rocap G."/>
            <person name="Roy S.W."/>
            <person name="Sarai C."/>
            <person name="Schaack S."/>
            <person name="Shirato S."/>
            <person name="Slamovits C.H."/>
            <person name="Spencer D.F."/>
            <person name="Suzuki S."/>
            <person name="Worden A.Z."/>
            <person name="Zauner S."/>
            <person name="Barry K."/>
            <person name="Bell C."/>
            <person name="Bharti A.K."/>
            <person name="Crow J.A."/>
            <person name="Grimwood J."/>
            <person name="Kramer R."/>
            <person name="Lindquist E."/>
            <person name="Lucas S."/>
            <person name="Salamov A."/>
            <person name="McFadden G.I."/>
            <person name="Lane C.E."/>
            <person name="Keeling P.J."/>
            <person name="Gray M.W."/>
            <person name="Grigoriev I.V."/>
            <person name="Archibald J.M."/>
        </authorList>
    </citation>
    <scope>NUCLEOTIDE SEQUENCE</scope>
    <source>
        <strain evidence="4">CCMP2712</strain>
    </source>
</reference>
<evidence type="ECO:0000313" key="3">
    <source>
        <dbReference type="EnsemblProtists" id="EKX41966"/>
    </source>
</evidence>
<proteinExistence type="predicted"/>
<evidence type="ECO:0000313" key="2">
    <source>
        <dbReference type="EMBL" id="EKX41966.1"/>
    </source>
</evidence>
<reference evidence="2 4" key="1">
    <citation type="journal article" date="2012" name="Nature">
        <title>Algal genomes reveal evolutionary mosaicism and the fate of nucleomorphs.</title>
        <authorList>
            <consortium name="DOE Joint Genome Institute"/>
            <person name="Curtis B.A."/>
            <person name="Tanifuji G."/>
            <person name="Burki F."/>
            <person name="Gruber A."/>
            <person name="Irimia M."/>
            <person name="Maruyama S."/>
            <person name="Arias M.C."/>
            <person name="Ball S.G."/>
            <person name="Gile G.H."/>
            <person name="Hirakawa Y."/>
            <person name="Hopkins J.F."/>
            <person name="Kuo A."/>
            <person name="Rensing S.A."/>
            <person name="Schmutz J."/>
            <person name="Symeonidi A."/>
            <person name="Elias M."/>
            <person name="Eveleigh R.J."/>
            <person name="Herman E.K."/>
            <person name="Klute M.J."/>
            <person name="Nakayama T."/>
            <person name="Obornik M."/>
            <person name="Reyes-Prieto A."/>
            <person name="Armbrust E.V."/>
            <person name="Aves S.J."/>
            <person name="Beiko R.G."/>
            <person name="Coutinho P."/>
            <person name="Dacks J.B."/>
            <person name="Durnford D.G."/>
            <person name="Fast N.M."/>
            <person name="Green B.R."/>
            <person name="Grisdale C.J."/>
            <person name="Hempel F."/>
            <person name="Henrissat B."/>
            <person name="Hoppner M.P."/>
            <person name="Ishida K."/>
            <person name="Kim E."/>
            <person name="Koreny L."/>
            <person name="Kroth P.G."/>
            <person name="Liu Y."/>
            <person name="Malik S.B."/>
            <person name="Maier U.G."/>
            <person name="McRose D."/>
            <person name="Mock T."/>
            <person name="Neilson J.A."/>
            <person name="Onodera N.T."/>
            <person name="Poole A.M."/>
            <person name="Pritham E.J."/>
            <person name="Richards T.A."/>
            <person name="Rocap G."/>
            <person name="Roy S.W."/>
            <person name="Sarai C."/>
            <person name="Schaack S."/>
            <person name="Shirato S."/>
            <person name="Slamovits C.H."/>
            <person name="Spencer D.F."/>
            <person name="Suzuki S."/>
            <person name="Worden A.Z."/>
            <person name="Zauner S."/>
            <person name="Barry K."/>
            <person name="Bell C."/>
            <person name="Bharti A.K."/>
            <person name="Crow J.A."/>
            <person name="Grimwood J."/>
            <person name="Kramer R."/>
            <person name="Lindquist E."/>
            <person name="Lucas S."/>
            <person name="Salamov A."/>
            <person name="McFadden G.I."/>
            <person name="Lane C.E."/>
            <person name="Keeling P.J."/>
            <person name="Gray M.W."/>
            <person name="Grigoriev I.V."/>
            <person name="Archibald J.M."/>
        </authorList>
    </citation>
    <scope>NUCLEOTIDE SEQUENCE</scope>
    <source>
        <strain evidence="2 4">CCMP2712</strain>
    </source>
</reference>
<feature type="compositionally biased region" description="Basic and acidic residues" evidence="1">
    <location>
        <begin position="8"/>
        <end position="17"/>
    </location>
</feature>
<accession>L1J0D8</accession>
<sequence length="284" mass="32659">MLILGQPKESKKSDTSAHRSQGAQKQVSPKVKRSRWSASHPLEVLDSRISISGNHSTVRSPTKVVLRVKRRLSDEPVDEVLVSRPLKRVDKTGQAASPTRFKLAKLKRDESQERKDDEMIVMTRRDRVRKTSEAVAAGQGEEEDGDVKLVDLELTNQLKGNEWSPSLTFVDKVERARWQRMGEIQEALEKEEGYAYDLYFLDDKPPDPEQLEQGKSKVVTLPMDFNFEEEEPSSFNEVQDSELDFDSQNMVEDQDYPDKDEDEDEHDDGKEEEEDVFFGNSDFY</sequence>
<feature type="compositionally biased region" description="Polar residues" evidence="1">
    <location>
        <begin position="18"/>
        <end position="27"/>
    </location>
</feature>
<feature type="region of interest" description="Disordered" evidence="1">
    <location>
        <begin position="1"/>
        <end position="39"/>
    </location>
</feature>
<dbReference type="GeneID" id="17298503"/>
<evidence type="ECO:0008006" key="5">
    <source>
        <dbReference type="Google" id="ProtNLM"/>
    </source>
</evidence>
<feature type="compositionally biased region" description="Acidic residues" evidence="1">
    <location>
        <begin position="252"/>
        <end position="276"/>
    </location>
</feature>
<organism evidence="2">
    <name type="scientific">Guillardia theta (strain CCMP2712)</name>
    <name type="common">Cryptophyte</name>
    <dbReference type="NCBI Taxonomy" id="905079"/>
    <lineage>
        <taxon>Eukaryota</taxon>
        <taxon>Cryptophyceae</taxon>
        <taxon>Pyrenomonadales</taxon>
        <taxon>Geminigeraceae</taxon>
        <taxon>Guillardia</taxon>
    </lineage>
</organism>
<dbReference type="Proteomes" id="UP000011087">
    <property type="component" value="Unassembled WGS sequence"/>
</dbReference>
<evidence type="ECO:0000313" key="4">
    <source>
        <dbReference type="Proteomes" id="UP000011087"/>
    </source>
</evidence>
<gene>
    <name evidence="2" type="ORF">GUITHDRAFT_112098</name>
</gene>
<dbReference type="HOGENOM" id="CLU_981593_0_0_1"/>
<dbReference type="RefSeq" id="XP_005828946.1">
    <property type="nucleotide sequence ID" value="XM_005828889.1"/>
</dbReference>
<feature type="region of interest" description="Disordered" evidence="1">
    <location>
        <begin position="229"/>
        <end position="284"/>
    </location>
</feature>
<dbReference type="EMBL" id="JH993020">
    <property type="protein sequence ID" value="EKX41966.1"/>
    <property type="molecule type" value="Genomic_DNA"/>
</dbReference>
<dbReference type="AlphaFoldDB" id="L1J0D8"/>
<dbReference type="EnsemblProtists" id="EKX41966">
    <property type="protein sequence ID" value="EKX41966"/>
    <property type="gene ID" value="GUITHDRAFT_112098"/>
</dbReference>
<protein>
    <recommendedName>
        <fullName evidence="5">Transcription factor Iwr1 domain-containing protein</fullName>
    </recommendedName>
</protein>
<dbReference type="KEGG" id="gtt:GUITHDRAFT_112098"/>
<keyword evidence="4" id="KW-1185">Reference proteome</keyword>
<evidence type="ECO:0000256" key="1">
    <source>
        <dbReference type="SAM" id="MobiDB-lite"/>
    </source>
</evidence>
<dbReference type="PaxDb" id="55529-EKX41966"/>